<dbReference type="AlphaFoldDB" id="A0A964E306"/>
<reference evidence="11 12" key="1">
    <citation type="journal article" date="2021" name="Microorganisms">
        <title>Acidisoma silvae sp. nov. and Acidisomacellulosilytica sp. nov., Two Acidophilic Bacteria Isolated from Decaying Wood, Hydrolyzing Cellulose and Producing Poly-3-hydroxybutyrate.</title>
        <authorList>
            <person name="Mieszkin S."/>
            <person name="Pouder E."/>
            <person name="Uroz S."/>
            <person name="Simon-Colin C."/>
            <person name="Alain K."/>
        </authorList>
    </citation>
    <scope>NUCLEOTIDE SEQUENCE [LARGE SCALE GENOMIC DNA]</scope>
    <source>
        <strain evidence="11 12">HW T5.17</strain>
    </source>
</reference>
<dbReference type="GO" id="GO:0005507">
    <property type="term" value="F:copper ion binding"/>
    <property type="evidence" value="ECO:0007669"/>
    <property type="project" value="InterPro"/>
</dbReference>
<evidence type="ECO:0000256" key="3">
    <source>
        <dbReference type="ARBA" id="ARBA00022772"/>
    </source>
</evidence>
<evidence type="ECO:0000259" key="10">
    <source>
        <dbReference type="Pfam" id="PF02728"/>
    </source>
</evidence>
<keyword evidence="12" id="KW-1185">Reference proteome</keyword>
<dbReference type="InterPro" id="IPR015798">
    <property type="entry name" value="Cu_amine_oxidase_C"/>
</dbReference>
<dbReference type="SUPFAM" id="SSF49998">
    <property type="entry name" value="Amine oxidase catalytic domain"/>
    <property type="match status" value="1"/>
</dbReference>
<dbReference type="GO" id="GO:0009308">
    <property type="term" value="P:amine metabolic process"/>
    <property type="evidence" value="ECO:0007669"/>
    <property type="project" value="UniProtKB-UniRule"/>
</dbReference>
<dbReference type="NCBIfam" id="NF008559">
    <property type="entry name" value="PRK11504.1"/>
    <property type="match status" value="1"/>
</dbReference>
<feature type="modified residue" description="2',4',5'-topaquinone" evidence="7">
    <location>
        <position position="390"/>
    </location>
</feature>
<organism evidence="11 12">
    <name type="scientific">Acidisoma cellulosilyticum</name>
    <dbReference type="NCBI Taxonomy" id="2802395"/>
    <lineage>
        <taxon>Bacteria</taxon>
        <taxon>Pseudomonadati</taxon>
        <taxon>Pseudomonadota</taxon>
        <taxon>Alphaproteobacteria</taxon>
        <taxon>Acetobacterales</taxon>
        <taxon>Acidocellaceae</taxon>
        <taxon>Acidisoma</taxon>
    </lineage>
</organism>
<accession>A0A964E306</accession>
<comment type="similarity">
    <text evidence="1 8">Belongs to the copper/topaquinone oxidase family.</text>
</comment>
<evidence type="ECO:0000313" key="12">
    <source>
        <dbReference type="Proteomes" id="UP000721844"/>
    </source>
</evidence>
<sequence length="650" mass="71793">MASHASLSAATVPAYRALLEPLSPSEIRAVVAIIKADTAFGDAVLFETIEAMDPPKSAIVNGQAADESGAPISRRARANVFHSDLAGVWKLTVSLDEKSILTRTHLPAARPMIQLEQFMLVEGWVKGDARFIAACAKRGITDMEQVCVDPWSAGNFGYAEEDGRLLCHTFAWLRLYEDEAFYAHPIEGLNAVVDVKTGEVIRVDDRAGPPIAMTEVNYDSKFLTDTLPPLTPLHIVQPEGVSFVLDGHHLTWDRWSVSIGFNAREGLVLNDIRFDGRPLVNRASLVEMVVPYGSPDRGHFRKNVFDIGEYGLGKLANSLKLGCDCLGVIQYLDVHMNTMAGDIFSIEKAICIHEEDSGILWKHWDFRTERTQVRRGRKLVISCICTVGNYEYAQYWYFNQSGEIEFEMKATGIINTVGIEPGKPSKYETEVSPGVAGQIHQHIFCARLDMAIDGEKNTVVECNTQAETEENNPYGNAFFETQTAFKTELEGSRRANLASQRYWKVTNPNVTNAVGQPTAYKLMPTNTVTSFLVPSGPSGKRSNFVENHLWVSAHDAEERFPAGDFMNHSDGQGGIADFVAKDRAIENESVVLWHVFGLHHSVRVEDFPVQPCISTGFKLMPTGFFNGNPAINVAESVNSESRHANSGCCG</sequence>
<evidence type="ECO:0000256" key="7">
    <source>
        <dbReference type="PIRSR" id="PIRSR600269-51"/>
    </source>
</evidence>
<dbReference type="Proteomes" id="UP000721844">
    <property type="component" value="Unassembled WGS sequence"/>
</dbReference>
<keyword evidence="3 6" id="KW-0801">TPQ</keyword>
<name>A0A964E306_9PROT</name>
<keyword evidence="2 8" id="KW-0479">Metal-binding</keyword>
<keyword evidence="4 8" id="KW-0560">Oxidoreductase</keyword>
<dbReference type="Pfam" id="PF01179">
    <property type="entry name" value="Cu_amine_oxid"/>
    <property type="match status" value="1"/>
</dbReference>
<dbReference type="PROSITE" id="PS01164">
    <property type="entry name" value="COPPER_AMINE_OXID_1"/>
    <property type="match status" value="1"/>
</dbReference>
<evidence type="ECO:0000256" key="2">
    <source>
        <dbReference type="ARBA" id="ARBA00022723"/>
    </source>
</evidence>
<dbReference type="GO" id="GO:0048038">
    <property type="term" value="F:quinone binding"/>
    <property type="evidence" value="ECO:0007669"/>
    <property type="project" value="InterPro"/>
</dbReference>
<proteinExistence type="inferred from homology"/>
<dbReference type="EC" id="1.4.3.-" evidence="8"/>
<evidence type="ECO:0000256" key="8">
    <source>
        <dbReference type="RuleBase" id="RU000672"/>
    </source>
</evidence>
<evidence type="ECO:0000256" key="6">
    <source>
        <dbReference type="PIRSR" id="PIRSR600269-50"/>
    </source>
</evidence>
<dbReference type="InterPro" id="IPR000269">
    <property type="entry name" value="Cu_amine_oxidase"/>
</dbReference>
<evidence type="ECO:0000256" key="5">
    <source>
        <dbReference type="ARBA" id="ARBA00023008"/>
    </source>
</evidence>
<feature type="active site" description="Proton acceptor" evidence="6">
    <location>
        <position position="306"/>
    </location>
</feature>
<dbReference type="Pfam" id="PF02728">
    <property type="entry name" value="Cu_amine_oxidN3"/>
    <property type="match status" value="1"/>
</dbReference>
<dbReference type="Gene3D" id="2.70.98.20">
    <property type="entry name" value="Copper amine oxidase, catalytic domain"/>
    <property type="match status" value="1"/>
</dbReference>
<dbReference type="SUPFAM" id="SSF54416">
    <property type="entry name" value="Amine oxidase N-terminal region"/>
    <property type="match status" value="2"/>
</dbReference>
<gene>
    <name evidence="11" type="ORF">ACELLULO517_06920</name>
</gene>
<dbReference type="Gene3D" id="3.10.450.40">
    <property type="match status" value="2"/>
</dbReference>
<dbReference type="GO" id="GO:0008131">
    <property type="term" value="F:primary methylamine oxidase activity"/>
    <property type="evidence" value="ECO:0007669"/>
    <property type="project" value="InterPro"/>
</dbReference>
<evidence type="ECO:0000256" key="1">
    <source>
        <dbReference type="ARBA" id="ARBA00007983"/>
    </source>
</evidence>
<feature type="active site" description="Schiff-base intermediate with substrate; via topaquinone" evidence="6">
    <location>
        <position position="390"/>
    </location>
</feature>
<evidence type="ECO:0000313" key="11">
    <source>
        <dbReference type="EMBL" id="MCB8879961.1"/>
    </source>
</evidence>
<feature type="domain" description="Copper amine oxidase N3-terminal" evidence="10">
    <location>
        <begin position="111"/>
        <end position="206"/>
    </location>
</feature>
<dbReference type="PANTHER" id="PTHR10638:SF41">
    <property type="entry name" value="AMINE OXIDASE"/>
    <property type="match status" value="1"/>
</dbReference>
<comment type="cofactor">
    <cofactor evidence="8">
        <name>Cu cation</name>
        <dbReference type="ChEBI" id="CHEBI:23378"/>
    </cofactor>
    <text evidence="8">Contains 1 topaquinone per subunit.</text>
</comment>
<evidence type="ECO:0000259" key="9">
    <source>
        <dbReference type="Pfam" id="PF01179"/>
    </source>
</evidence>
<dbReference type="InterPro" id="IPR049948">
    <property type="entry name" value="Cu_Am_ox_TPQ-bd"/>
</dbReference>
<protein>
    <recommendedName>
        <fullName evidence="8">Amine oxidase</fullName>
        <ecNumber evidence="8">1.4.3.-</ecNumber>
    </recommendedName>
</protein>
<dbReference type="InterPro" id="IPR036460">
    <property type="entry name" value="Cu_amine_oxidase_C_sf"/>
</dbReference>
<dbReference type="PANTHER" id="PTHR10638">
    <property type="entry name" value="COPPER AMINE OXIDASE"/>
    <property type="match status" value="1"/>
</dbReference>
<dbReference type="EMBL" id="JAESVA010000002">
    <property type="protein sequence ID" value="MCB8879961.1"/>
    <property type="molecule type" value="Genomic_DNA"/>
</dbReference>
<comment type="caution">
    <text evidence="11">The sequence shown here is derived from an EMBL/GenBank/DDBJ whole genome shotgun (WGS) entry which is preliminary data.</text>
</comment>
<comment type="PTM">
    <text evidence="7 8">Topaquinone (TPQ) is generated by copper-dependent autoxidation of a specific tyrosyl residue.</text>
</comment>
<dbReference type="InterPro" id="IPR015802">
    <property type="entry name" value="Cu_amine_oxidase_N3"/>
</dbReference>
<evidence type="ECO:0000256" key="4">
    <source>
        <dbReference type="ARBA" id="ARBA00023002"/>
    </source>
</evidence>
<feature type="domain" description="Copper amine oxidase catalytic" evidence="9">
    <location>
        <begin position="233"/>
        <end position="631"/>
    </location>
</feature>
<dbReference type="InterPro" id="IPR016182">
    <property type="entry name" value="Cu_amine_oxidase_N-reg"/>
</dbReference>
<keyword evidence="5 8" id="KW-0186">Copper</keyword>